<organism evidence="3 4">
    <name type="scientific">Mycolicibacterium aromaticivorans JS19b1 = JCM 16368</name>
    <dbReference type="NCBI Taxonomy" id="1440774"/>
    <lineage>
        <taxon>Bacteria</taxon>
        <taxon>Bacillati</taxon>
        <taxon>Actinomycetota</taxon>
        <taxon>Actinomycetes</taxon>
        <taxon>Mycobacteriales</taxon>
        <taxon>Mycobacteriaceae</taxon>
        <taxon>Mycolicibacterium</taxon>
    </lineage>
</organism>
<accession>A0A064CDL7</accession>
<evidence type="ECO:0000256" key="2">
    <source>
        <dbReference type="SAM" id="Phobius"/>
    </source>
</evidence>
<dbReference type="Proteomes" id="UP000022835">
    <property type="component" value="Unassembled WGS sequence"/>
</dbReference>
<keyword evidence="2" id="KW-0472">Membrane</keyword>
<sequence>MNQRPRRNPVLLGAAAVLVTALCCAAPVLIAGGALAAVCGLLENPWVIGAAVALLLAAVVAFARRGQRGDHCCPADSHSPATHTLDDLTKGSIDNV</sequence>
<dbReference type="eggNOG" id="ENOG502ZWG4">
    <property type="taxonomic scope" value="Bacteria"/>
</dbReference>
<evidence type="ECO:0008006" key="5">
    <source>
        <dbReference type="Google" id="ProtNLM"/>
    </source>
</evidence>
<keyword evidence="2" id="KW-1133">Transmembrane helix</keyword>
<comment type="caution">
    <text evidence="3">The sequence shown here is derived from an EMBL/GenBank/DDBJ whole genome shotgun (WGS) entry which is preliminary data.</text>
</comment>
<dbReference type="OrthoDB" id="4634095at2"/>
<evidence type="ECO:0000313" key="4">
    <source>
        <dbReference type="Proteomes" id="UP000022835"/>
    </source>
</evidence>
<protein>
    <recommendedName>
        <fullName evidence="5">Mercury transporter</fullName>
    </recommendedName>
</protein>
<feature type="region of interest" description="Disordered" evidence="1">
    <location>
        <begin position="68"/>
        <end position="96"/>
    </location>
</feature>
<evidence type="ECO:0000256" key="1">
    <source>
        <dbReference type="SAM" id="MobiDB-lite"/>
    </source>
</evidence>
<proteinExistence type="predicted"/>
<feature type="transmembrane region" description="Helical" evidence="2">
    <location>
        <begin position="46"/>
        <end position="63"/>
    </location>
</feature>
<dbReference type="STRING" id="1440774.Y900_029770"/>
<gene>
    <name evidence="3" type="ORF">Y900_029770</name>
</gene>
<name>A0A064CDL7_9MYCO</name>
<dbReference type="AlphaFoldDB" id="A0A064CDL7"/>
<dbReference type="EMBL" id="JALN02000003">
    <property type="protein sequence ID" value="KDE96827.1"/>
    <property type="molecule type" value="Genomic_DNA"/>
</dbReference>
<dbReference type="RefSeq" id="WP_005148657.1">
    <property type="nucleotide sequence ID" value="NZ_JALN02000003.1"/>
</dbReference>
<keyword evidence="2" id="KW-0812">Transmembrane</keyword>
<keyword evidence="4" id="KW-1185">Reference proteome</keyword>
<evidence type="ECO:0000313" key="3">
    <source>
        <dbReference type="EMBL" id="KDE96827.1"/>
    </source>
</evidence>
<reference evidence="3" key="1">
    <citation type="submission" date="2014-05" db="EMBL/GenBank/DDBJ databases">
        <title>Genome sequence of Mycobacterium aromaticivorans strain JS19b1T (= DSM 45407T).</title>
        <authorList>
            <person name="Kwak Y."/>
            <person name="Park G.-S."/>
            <person name="Li Q.X."/>
            <person name="Lee S.-E."/>
            <person name="Shin J.-H."/>
        </authorList>
    </citation>
    <scope>NUCLEOTIDE SEQUENCE [LARGE SCALE GENOMIC DNA]</scope>
    <source>
        <strain evidence="3">JS19b1</strain>
    </source>
</reference>
<dbReference type="GeneID" id="76726133"/>